<accession>A0AC34G4Y0</accession>
<reference evidence="2" key="1">
    <citation type="submission" date="2022-11" db="UniProtKB">
        <authorList>
            <consortium name="WormBaseParasite"/>
        </authorList>
    </citation>
    <scope>IDENTIFICATION</scope>
</reference>
<dbReference type="WBParaSite" id="ES5_v2.g24782.t1">
    <property type="protein sequence ID" value="ES5_v2.g24782.t1"/>
    <property type="gene ID" value="ES5_v2.g24782"/>
</dbReference>
<protein>
    <submittedName>
        <fullName evidence="2">Uncharacterized protein</fullName>
    </submittedName>
</protein>
<organism evidence="1 2">
    <name type="scientific">Panagrolaimus sp. ES5</name>
    <dbReference type="NCBI Taxonomy" id="591445"/>
    <lineage>
        <taxon>Eukaryota</taxon>
        <taxon>Metazoa</taxon>
        <taxon>Ecdysozoa</taxon>
        <taxon>Nematoda</taxon>
        <taxon>Chromadorea</taxon>
        <taxon>Rhabditida</taxon>
        <taxon>Tylenchina</taxon>
        <taxon>Panagrolaimomorpha</taxon>
        <taxon>Panagrolaimoidea</taxon>
        <taxon>Panagrolaimidae</taxon>
        <taxon>Panagrolaimus</taxon>
    </lineage>
</organism>
<evidence type="ECO:0000313" key="1">
    <source>
        <dbReference type="Proteomes" id="UP000887579"/>
    </source>
</evidence>
<proteinExistence type="predicted"/>
<name>A0AC34G4Y0_9BILA</name>
<sequence>MPITKATSHICLEKKRVAKSTKEEQQKQKTLNATVAATNKRKLEELEARSADFDLKEKLLKEKYDKLFEALEIKRKKLEKDASILEEKSKEIERSFKELAKKSEELVEKERLYAAHNFPLKQSKARRKRGPNKALKLFKLLSSKQKGRRRRKAIKYGVPVSLSTNESLKLLTQGRINQRQRRLINKASPKFFASEHSTHTRKKRILEDISWDSAAEIEIDGEKVKVISFAKAVLWRLQNIGIFNLPEVPQVTFGGDSGNGTFNFGFYFNNLKSSLADDNFFLLATFKGSESYENIKKVVDASLLDIDLLNEYGCLLEYFLVGDLKFLSICLGLQGCSSTYFCIWCLAKKSCPMEISDLRFLDDILNAGEKAKTKAAEVGYDNSSFKKFCKENHSICRPPIFAFIPMTHIVPPVMHIITGSVNYVLKLAANKQM</sequence>
<dbReference type="Proteomes" id="UP000887579">
    <property type="component" value="Unplaced"/>
</dbReference>
<evidence type="ECO:0000313" key="2">
    <source>
        <dbReference type="WBParaSite" id="ES5_v2.g24782.t1"/>
    </source>
</evidence>